<dbReference type="AlphaFoldDB" id="A0A1C7DAL4"/>
<dbReference type="OrthoDB" id="9779630at2"/>
<evidence type="ECO:0000256" key="1">
    <source>
        <dbReference type="ARBA" id="ARBA00043985"/>
    </source>
</evidence>
<accession>A0A1C7DAL4</accession>
<evidence type="ECO:0000313" key="4">
    <source>
        <dbReference type="EMBL" id="ANU08485.1"/>
    </source>
</evidence>
<feature type="region of interest" description="Disordered" evidence="3">
    <location>
        <begin position="1"/>
        <end position="44"/>
    </location>
</feature>
<sequence>MSIEDNRLVPERDEDDGARRSRLDREIERLRTTPSPASGPATRSFNSGVNWMGIFSRTRDIIAANFNELLDQADDPAKMIRMIIMEMEETLVEVRASAARTIADQKEMHRHTVRLDKLQADWGEKAQLALSKDRDDLARAALVEKRKAGDMSDQLKQEIAVLDDALRAYEKDIAKLQSRLREARSRQSQIAARLESAENRVKLRSLMTNERVDDALTRFDQLERRVDYAEGRADALAIEGKSTPDLADEIAALEGSDKVDAELEEMKRALGKPSPAGDSASQDKKD</sequence>
<feature type="compositionally biased region" description="Basic and acidic residues" evidence="3">
    <location>
        <begin position="1"/>
        <end position="31"/>
    </location>
</feature>
<comment type="similarity">
    <text evidence="1">Belongs to the PspA/Vipp/IM30 family.</text>
</comment>
<dbReference type="PANTHER" id="PTHR31088:SF6">
    <property type="entry name" value="PHAGE SHOCK PROTEIN A"/>
    <property type="match status" value="1"/>
</dbReference>
<evidence type="ECO:0000313" key="5">
    <source>
        <dbReference type="Proteomes" id="UP000092698"/>
    </source>
</evidence>
<feature type="region of interest" description="Disordered" evidence="3">
    <location>
        <begin position="267"/>
        <end position="286"/>
    </location>
</feature>
<dbReference type="InterPro" id="IPR007157">
    <property type="entry name" value="PspA_VIPP1"/>
</dbReference>
<dbReference type="GO" id="GO:0009271">
    <property type="term" value="P:phage shock"/>
    <property type="evidence" value="ECO:0007669"/>
    <property type="project" value="TreeGrafter"/>
</dbReference>
<gene>
    <name evidence="4" type="primary">pspA</name>
    <name evidence="4" type="ORF">A6F65_02200</name>
</gene>
<dbReference type="PANTHER" id="PTHR31088">
    <property type="entry name" value="MEMBRANE-ASSOCIATED PROTEIN VIPP1, CHLOROPLASTIC"/>
    <property type="match status" value="1"/>
</dbReference>
<protein>
    <submittedName>
        <fullName evidence="4">Phage shock protein A</fullName>
    </submittedName>
</protein>
<name>A0A1C7DAL4_9SPHN</name>
<dbReference type="EMBL" id="CP016545">
    <property type="protein sequence ID" value="ANU08485.1"/>
    <property type="molecule type" value="Genomic_DNA"/>
</dbReference>
<dbReference type="RefSeq" id="WP_083989476.1">
    <property type="nucleotide sequence ID" value="NZ_CP016545.1"/>
</dbReference>
<dbReference type="NCBIfam" id="TIGR02977">
    <property type="entry name" value="phageshock_pspA"/>
    <property type="match status" value="1"/>
</dbReference>
<organism evidence="4 5">
    <name type="scientific">Paraurantiacibacter namhicola</name>
    <dbReference type="NCBI Taxonomy" id="645517"/>
    <lineage>
        <taxon>Bacteria</taxon>
        <taxon>Pseudomonadati</taxon>
        <taxon>Pseudomonadota</taxon>
        <taxon>Alphaproteobacteria</taxon>
        <taxon>Sphingomonadales</taxon>
        <taxon>Erythrobacteraceae</taxon>
        <taxon>Paraurantiacibacter</taxon>
    </lineage>
</organism>
<dbReference type="KEGG" id="anh:A6F65_02200"/>
<evidence type="ECO:0000256" key="2">
    <source>
        <dbReference type="SAM" id="Coils"/>
    </source>
</evidence>
<reference evidence="4 5" key="1">
    <citation type="submission" date="2016-07" db="EMBL/GenBank/DDBJ databases">
        <title>Complete genome sequence of Altererythrobacter namhicola JCM 16345T, containing esterase-encoding genes.</title>
        <authorList>
            <person name="Cheng H."/>
            <person name="Wu Y.-H."/>
            <person name="Jian S.-L."/>
            <person name="Huo Y.-Y."/>
            <person name="Wang C.-S."/>
            <person name="Xu X.-W."/>
        </authorList>
    </citation>
    <scope>NUCLEOTIDE SEQUENCE [LARGE SCALE GENOMIC DNA]</scope>
    <source>
        <strain evidence="4 5">JCM 16345</strain>
    </source>
</reference>
<dbReference type="InterPro" id="IPR014319">
    <property type="entry name" value="Phageshock_PspA"/>
</dbReference>
<dbReference type="GO" id="GO:0005829">
    <property type="term" value="C:cytosol"/>
    <property type="evidence" value="ECO:0007669"/>
    <property type="project" value="TreeGrafter"/>
</dbReference>
<dbReference type="Pfam" id="PF04012">
    <property type="entry name" value="PspA_IM30"/>
    <property type="match status" value="1"/>
</dbReference>
<dbReference type="PATRIC" id="fig|645517.4.peg.2183"/>
<feature type="compositionally biased region" description="Polar residues" evidence="3">
    <location>
        <begin position="32"/>
        <end position="44"/>
    </location>
</feature>
<evidence type="ECO:0000256" key="3">
    <source>
        <dbReference type="SAM" id="MobiDB-lite"/>
    </source>
</evidence>
<dbReference type="STRING" id="645517.A6F65_02200"/>
<feature type="coiled-coil region" evidence="2">
    <location>
        <begin position="152"/>
        <end position="239"/>
    </location>
</feature>
<keyword evidence="2" id="KW-0175">Coiled coil</keyword>
<dbReference type="Gene3D" id="1.20.5.340">
    <property type="match status" value="1"/>
</dbReference>
<proteinExistence type="inferred from homology"/>
<keyword evidence="5" id="KW-1185">Reference proteome</keyword>
<dbReference type="Proteomes" id="UP000092698">
    <property type="component" value="Chromosome"/>
</dbReference>